<gene>
    <name evidence="2" type="ORF">AA0117_g4835</name>
    <name evidence="1" type="ORF">CC77DRAFT_1023584</name>
</gene>
<dbReference type="PANTHER" id="PTHR36423:SF2">
    <property type="entry name" value="AFR070WP"/>
    <property type="match status" value="1"/>
</dbReference>
<dbReference type="EMBL" id="PDXD01000009">
    <property type="protein sequence ID" value="RYN77586.1"/>
    <property type="molecule type" value="Genomic_DNA"/>
</dbReference>
<dbReference type="PANTHER" id="PTHR36423">
    <property type="entry name" value="AFR070WP"/>
    <property type="match status" value="1"/>
</dbReference>
<dbReference type="Proteomes" id="UP000291422">
    <property type="component" value="Unassembled WGS sequence"/>
</dbReference>
<reference evidence="1 3" key="1">
    <citation type="submission" date="2016-05" db="EMBL/GenBank/DDBJ databases">
        <title>Comparative analysis of secretome profiles of manganese(II)-oxidizing ascomycete fungi.</title>
        <authorList>
            <consortium name="DOE Joint Genome Institute"/>
            <person name="Zeiner C.A."/>
            <person name="Purvine S.O."/>
            <person name="Zink E.M."/>
            <person name="Wu S."/>
            <person name="Pasa-Tolic L."/>
            <person name="Chaput D.L."/>
            <person name="Haridas S."/>
            <person name="Grigoriev I.V."/>
            <person name="Santelli C.M."/>
            <person name="Hansel C.M."/>
        </authorList>
    </citation>
    <scope>NUCLEOTIDE SEQUENCE [LARGE SCALE GENOMIC DNA]</scope>
    <source>
        <strain evidence="1 3">SRC1lrK2f</strain>
    </source>
</reference>
<evidence type="ECO:0000313" key="4">
    <source>
        <dbReference type="Proteomes" id="UP000291422"/>
    </source>
</evidence>
<evidence type="ECO:0000313" key="2">
    <source>
        <dbReference type="EMBL" id="RYN77586.1"/>
    </source>
</evidence>
<dbReference type="Proteomes" id="UP000077248">
    <property type="component" value="Unassembled WGS sequence"/>
</dbReference>
<proteinExistence type="predicted"/>
<protein>
    <recommendedName>
        <fullName evidence="5">Dopa 4,5-dioxygenase</fullName>
    </recommendedName>
</protein>
<evidence type="ECO:0008006" key="5">
    <source>
        <dbReference type="Google" id="ProtNLM"/>
    </source>
</evidence>
<keyword evidence="3" id="KW-1185">Reference proteome</keyword>
<dbReference type="OMA" id="DIHIYYF"/>
<dbReference type="STRING" id="5599.A0A177DBW1"/>
<dbReference type="RefSeq" id="XP_018382232.1">
    <property type="nucleotide sequence ID" value="XM_018525689.1"/>
</dbReference>
<dbReference type="Pfam" id="PF08883">
    <property type="entry name" value="DOPA_dioxygen"/>
    <property type="match status" value="1"/>
</dbReference>
<dbReference type="GeneID" id="29111283"/>
<name>A0A177DBW1_ALTAL</name>
<evidence type="ECO:0000313" key="1">
    <source>
        <dbReference type="EMBL" id="OAG16811.1"/>
    </source>
</evidence>
<reference evidence="4" key="2">
    <citation type="journal article" date="2019" name="bioRxiv">
        <title>Genomics, evolutionary history and diagnostics of the Alternaria alternata species group including apple and Asian pear pathotypes.</title>
        <authorList>
            <person name="Armitage A.D."/>
            <person name="Cockerton H.M."/>
            <person name="Sreenivasaprasad S."/>
            <person name="Woodhall J.W."/>
            <person name="Lane C.R."/>
            <person name="Harrison R.J."/>
            <person name="Clarkson J.P."/>
        </authorList>
    </citation>
    <scope>NUCLEOTIDE SEQUENCE [LARGE SCALE GENOMIC DNA]</scope>
    <source>
        <strain evidence="4">FERA 1177</strain>
    </source>
</reference>
<dbReference type="Gene3D" id="3.30.70.1240">
    <property type="entry name" value="DOPA-like domains"/>
    <property type="match status" value="1"/>
</dbReference>
<sequence>MADPNLYKYESPLKGYEGLEALPDEKAADGKSYLNPPAEMISEAYKSFVAPLDNGIRGGFDAHIYFLQSDNEEVKFANELWERIRREFPELRIYRVWDRPIGPHPVAMFEVNIFTPEQFGAFIPWLVINRGPLSVLVHPNTDDELRDHTQRAMWLGQPLPLSTKSFREKDEKL</sequence>
<reference evidence="2" key="3">
    <citation type="journal article" date="2019" name="J. ISSAAS">
        <title>Genomics, evolutionary history and diagnostics of the Alternaria alternata species group including apple and Asian pear pathotypes.</title>
        <authorList>
            <person name="Armitage A.D."/>
            <person name="Cockerton H.M."/>
            <person name="Sreenivasaprasad S."/>
            <person name="Woodhall J."/>
            <person name="Lane C."/>
            <person name="Harrison R.J."/>
            <person name="Clarkson J.P."/>
        </authorList>
    </citation>
    <scope>NUCLEOTIDE SEQUENCE</scope>
    <source>
        <strain evidence="2">FERA 1177</strain>
    </source>
</reference>
<accession>A0A177DBW1</accession>
<dbReference type="KEGG" id="aalt:CC77DRAFT_1023584"/>
<evidence type="ECO:0000313" key="3">
    <source>
        <dbReference type="Proteomes" id="UP000077248"/>
    </source>
</evidence>
<dbReference type="AlphaFoldDB" id="A0A177DBW1"/>
<organism evidence="1 3">
    <name type="scientific">Alternaria alternata</name>
    <name type="common">Alternaria rot fungus</name>
    <name type="synonym">Torula alternata</name>
    <dbReference type="NCBI Taxonomy" id="5599"/>
    <lineage>
        <taxon>Eukaryota</taxon>
        <taxon>Fungi</taxon>
        <taxon>Dikarya</taxon>
        <taxon>Ascomycota</taxon>
        <taxon>Pezizomycotina</taxon>
        <taxon>Dothideomycetes</taxon>
        <taxon>Pleosporomycetidae</taxon>
        <taxon>Pleosporales</taxon>
        <taxon>Pleosporineae</taxon>
        <taxon>Pleosporaceae</taxon>
        <taxon>Alternaria</taxon>
        <taxon>Alternaria sect. Alternaria</taxon>
        <taxon>Alternaria alternata complex</taxon>
    </lineage>
</organism>
<dbReference type="EMBL" id="KV441488">
    <property type="protein sequence ID" value="OAG16811.1"/>
    <property type="molecule type" value="Genomic_DNA"/>
</dbReference>
<dbReference type="SUPFAM" id="SSF143410">
    <property type="entry name" value="DOPA-like"/>
    <property type="match status" value="1"/>
</dbReference>
<dbReference type="InterPro" id="IPR014980">
    <property type="entry name" value="DOPA_dioxygen"/>
</dbReference>
<dbReference type="InterPro" id="IPR023389">
    <property type="entry name" value="DOPA-like_sf"/>
</dbReference>
<dbReference type="VEuPathDB" id="FungiDB:CC77DRAFT_1023584"/>